<sequence>MLLFTVVTFFMTLLSTTLGQPVEDISPRSIGAVKIVNSLSTPIYVWSVADKKGTMSTLSAAGGTYEEVWRLNPKGGCISIKVSTKPDLKANDVIELEYELSSDRVYWDVSCADLHLPSEFTKRGFSVQPSSADCPSINCVAGDERCAQVYPWSKTAHNCSLMTSLTFKL</sequence>
<evidence type="ECO:0000256" key="1">
    <source>
        <dbReference type="SAM" id="SignalP"/>
    </source>
</evidence>
<dbReference type="Proteomes" id="UP000326198">
    <property type="component" value="Unassembled WGS sequence"/>
</dbReference>
<dbReference type="PANTHER" id="PTHR36195:SF7">
    <property type="entry name" value="SECRETED THAUMATIN-LIKE PROTEIN CETA"/>
    <property type="match status" value="1"/>
</dbReference>
<protein>
    <submittedName>
        <fullName evidence="2">Uncharacterized protein</fullName>
    </submittedName>
</protein>
<reference evidence="2 3" key="1">
    <citation type="submission" date="2019-04" db="EMBL/GenBank/DDBJ databases">
        <title>Friends and foes A comparative genomics studyof 23 Aspergillus species from section Flavi.</title>
        <authorList>
            <consortium name="DOE Joint Genome Institute"/>
            <person name="Kjaerbolling I."/>
            <person name="Vesth T."/>
            <person name="Frisvad J.C."/>
            <person name="Nybo J.L."/>
            <person name="Theobald S."/>
            <person name="Kildgaard S."/>
            <person name="Isbrandt T."/>
            <person name="Kuo A."/>
            <person name="Sato A."/>
            <person name="Lyhne E.K."/>
            <person name="Kogle M.E."/>
            <person name="Wiebenga A."/>
            <person name="Kun R.S."/>
            <person name="Lubbers R.J."/>
            <person name="Makela M.R."/>
            <person name="Barry K."/>
            <person name="Chovatia M."/>
            <person name="Clum A."/>
            <person name="Daum C."/>
            <person name="Haridas S."/>
            <person name="He G."/>
            <person name="LaButti K."/>
            <person name="Lipzen A."/>
            <person name="Mondo S."/>
            <person name="Riley R."/>
            <person name="Salamov A."/>
            <person name="Simmons B.A."/>
            <person name="Magnuson J.K."/>
            <person name="Henrissat B."/>
            <person name="Mortensen U.H."/>
            <person name="Larsen T.O."/>
            <person name="Devries R.P."/>
            <person name="Grigoriev I.V."/>
            <person name="Machida M."/>
            <person name="Baker S.E."/>
            <person name="Andersen M.R."/>
        </authorList>
    </citation>
    <scope>NUCLEOTIDE SEQUENCE [LARGE SCALE GENOMIC DNA]</scope>
    <source>
        <strain evidence="2 3">IBT 29228</strain>
    </source>
</reference>
<feature type="signal peptide" evidence="1">
    <location>
        <begin position="1"/>
        <end position="19"/>
    </location>
</feature>
<dbReference type="AlphaFoldDB" id="A0A5N7BC45"/>
<dbReference type="PANTHER" id="PTHR36195">
    <property type="entry name" value="DOMAIN PROTEIN, PUTATIVE (AFU_ORTHOLOGUE AFUA_5G01990)-RELATED-RELATED"/>
    <property type="match status" value="1"/>
</dbReference>
<feature type="chain" id="PRO_5025061189" evidence="1">
    <location>
        <begin position="20"/>
        <end position="169"/>
    </location>
</feature>
<dbReference type="EMBL" id="ML736195">
    <property type="protein sequence ID" value="KAE8379338.1"/>
    <property type="molecule type" value="Genomic_DNA"/>
</dbReference>
<gene>
    <name evidence="2" type="ORF">BDV26DRAFT_169402</name>
</gene>
<accession>A0A5N7BC45</accession>
<keyword evidence="1" id="KW-0732">Signal</keyword>
<dbReference type="Pfam" id="PF04681">
    <property type="entry name" value="Bys1"/>
    <property type="match status" value="1"/>
</dbReference>
<evidence type="ECO:0000313" key="3">
    <source>
        <dbReference type="Proteomes" id="UP000326198"/>
    </source>
</evidence>
<dbReference type="OrthoDB" id="5144514at2759"/>
<dbReference type="InterPro" id="IPR006771">
    <property type="entry name" value="CetA-like"/>
</dbReference>
<proteinExistence type="predicted"/>
<organism evidence="2 3">
    <name type="scientific">Aspergillus bertholletiae</name>
    <dbReference type="NCBI Taxonomy" id="1226010"/>
    <lineage>
        <taxon>Eukaryota</taxon>
        <taxon>Fungi</taxon>
        <taxon>Dikarya</taxon>
        <taxon>Ascomycota</taxon>
        <taxon>Pezizomycotina</taxon>
        <taxon>Eurotiomycetes</taxon>
        <taxon>Eurotiomycetidae</taxon>
        <taxon>Eurotiales</taxon>
        <taxon>Aspergillaceae</taxon>
        <taxon>Aspergillus</taxon>
        <taxon>Aspergillus subgen. Circumdati</taxon>
    </lineage>
</organism>
<evidence type="ECO:0000313" key="2">
    <source>
        <dbReference type="EMBL" id="KAE8379338.1"/>
    </source>
</evidence>
<name>A0A5N7BC45_9EURO</name>
<keyword evidence="3" id="KW-1185">Reference proteome</keyword>